<dbReference type="InterPro" id="IPR029062">
    <property type="entry name" value="Class_I_gatase-like"/>
</dbReference>
<sequence length="697" mass="74747">MDWKLALYPSLPLWALGLAVLAAVAVIGVAVFVRSRGAGWRALVFAILIFALAGPRLINEERDTLTDVVAVIVDRSPSQTLGARTGRTDEALEKLRQGLDGWPNLEVRIREAGNKGDGETRLFGALDNTLADVPPERLAGVIILTDGQVHDVPGVSGGFDGKAPVHVLLTGARAETDRRLTVQNAPRYGIVDTTQTVVFTVKDVTGAGKLISTGEPVTVTLRIDGEEAATRTVTVGEEASMAFTLSHGGNNIVELEAAPLGGEITAANNRAVFSTTGIRDRLRVLLVSGEPHAGERTWRNLLKADGAVDLVHFTILRPPEKQDGTPINELSLIAFPTRELFSLKLAEFDLVIFDRYQRRGVLPMIYLDNVVEYVRAGGAVLTASGPSFAGATSIFRSPLGNILPAAPTGVIIEEPFRVAINTTGRRHPVTRGLPGAGATIADTPSWGRWFRLIDAEVGRGDIVMEGPDGKPLMVLAREGEGRVAQLLSDQAWLWARGYEGGGPQAELLRRLAHWLMKEPELEEERLGAEPASGRIAITRYTVKDAVGEVTVTAPGGTKMSVTLTETRPGEWTATLPAEEQGFYRLAGDDLSALVAVGSIGSAELADIVTTPDKLAPLAKATDGGVFWLAANTGAALDMPRLRPVREGRSASGQDWLGLRRRDAYTVRGLIEIPLMTGLLAASLLLGLLGWTWYREGR</sequence>
<dbReference type="EMBL" id="UOEM01000029">
    <property type="protein sequence ID" value="VAW11162.1"/>
    <property type="molecule type" value="Genomic_DNA"/>
</dbReference>
<name>A0A3B0T9J2_9ZZZZ</name>
<protein>
    <submittedName>
        <fullName evidence="2">FIG003492: Threonine dehydrogenase and related Zn-dependent dehydrogenases</fullName>
    </submittedName>
</protein>
<gene>
    <name evidence="2" type="ORF">MNBD_ALPHA09-920</name>
</gene>
<feature type="transmembrane region" description="Helical" evidence="1">
    <location>
        <begin position="12"/>
        <end position="33"/>
    </location>
</feature>
<organism evidence="2">
    <name type="scientific">hydrothermal vent metagenome</name>
    <dbReference type="NCBI Taxonomy" id="652676"/>
    <lineage>
        <taxon>unclassified sequences</taxon>
        <taxon>metagenomes</taxon>
        <taxon>ecological metagenomes</taxon>
    </lineage>
</organism>
<feature type="transmembrane region" description="Helical" evidence="1">
    <location>
        <begin position="40"/>
        <end position="58"/>
    </location>
</feature>
<dbReference type="SUPFAM" id="SSF52317">
    <property type="entry name" value="Class I glutamine amidotransferase-like"/>
    <property type="match status" value="1"/>
</dbReference>
<evidence type="ECO:0000313" key="2">
    <source>
        <dbReference type="EMBL" id="VAW11162.1"/>
    </source>
</evidence>
<dbReference type="AlphaFoldDB" id="A0A3B0T9J2"/>
<evidence type="ECO:0000256" key="1">
    <source>
        <dbReference type="SAM" id="Phobius"/>
    </source>
</evidence>
<keyword evidence="1" id="KW-0472">Membrane</keyword>
<feature type="transmembrane region" description="Helical" evidence="1">
    <location>
        <begin position="672"/>
        <end position="693"/>
    </location>
</feature>
<reference evidence="2" key="1">
    <citation type="submission" date="2018-06" db="EMBL/GenBank/DDBJ databases">
        <authorList>
            <person name="Zhirakovskaya E."/>
        </authorList>
    </citation>
    <scope>NUCLEOTIDE SEQUENCE</scope>
</reference>
<proteinExistence type="predicted"/>
<dbReference type="PANTHER" id="PTHR37947">
    <property type="entry name" value="BLL2462 PROTEIN"/>
    <property type="match status" value="1"/>
</dbReference>
<dbReference type="PANTHER" id="PTHR37947:SF1">
    <property type="entry name" value="BLL2462 PROTEIN"/>
    <property type="match status" value="1"/>
</dbReference>
<keyword evidence="1" id="KW-1133">Transmembrane helix</keyword>
<keyword evidence="1" id="KW-0812">Transmembrane</keyword>
<dbReference type="Gene3D" id="3.40.50.880">
    <property type="match status" value="1"/>
</dbReference>
<accession>A0A3B0T9J2</accession>